<gene>
    <name evidence="1" type="ORF">CEXT_152931</name>
</gene>
<organism evidence="1 2">
    <name type="scientific">Caerostris extrusa</name>
    <name type="common">Bark spider</name>
    <name type="synonym">Caerostris bankana</name>
    <dbReference type="NCBI Taxonomy" id="172846"/>
    <lineage>
        <taxon>Eukaryota</taxon>
        <taxon>Metazoa</taxon>
        <taxon>Ecdysozoa</taxon>
        <taxon>Arthropoda</taxon>
        <taxon>Chelicerata</taxon>
        <taxon>Arachnida</taxon>
        <taxon>Araneae</taxon>
        <taxon>Araneomorphae</taxon>
        <taxon>Entelegynae</taxon>
        <taxon>Araneoidea</taxon>
        <taxon>Araneidae</taxon>
        <taxon>Caerostris</taxon>
    </lineage>
</organism>
<name>A0AAV4NP73_CAEEX</name>
<dbReference type="Proteomes" id="UP001054945">
    <property type="component" value="Unassembled WGS sequence"/>
</dbReference>
<comment type="caution">
    <text evidence="1">The sequence shown here is derived from an EMBL/GenBank/DDBJ whole genome shotgun (WGS) entry which is preliminary data.</text>
</comment>
<accession>A0AAV4NP73</accession>
<protein>
    <submittedName>
        <fullName evidence="1">Uncharacterized protein</fullName>
    </submittedName>
</protein>
<dbReference type="EMBL" id="BPLR01003572">
    <property type="protein sequence ID" value="GIX86194.1"/>
    <property type="molecule type" value="Genomic_DNA"/>
</dbReference>
<proteinExistence type="predicted"/>
<evidence type="ECO:0000313" key="1">
    <source>
        <dbReference type="EMBL" id="GIX86194.1"/>
    </source>
</evidence>
<sequence>MLRLNNKTSIPKLIFNNAVSIFHSFSPSNTSLGTLSSKRITLYAFRKPLLFAAINHSIQRMRKSRRAFVLTFHKTLTRVIYSFRGRDRGVSSLPTCIFNRNRRGLCFEGRLLNENPLLSPRQRGHTHFGNGSFGKLFAPPPSFSACPPPFLQNVIIVYAFPWTIANIVIVL</sequence>
<reference evidence="1 2" key="1">
    <citation type="submission" date="2021-06" db="EMBL/GenBank/DDBJ databases">
        <title>Caerostris extrusa draft genome.</title>
        <authorList>
            <person name="Kono N."/>
            <person name="Arakawa K."/>
        </authorList>
    </citation>
    <scope>NUCLEOTIDE SEQUENCE [LARGE SCALE GENOMIC DNA]</scope>
</reference>
<evidence type="ECO:0000313" key="2">
    <source>
        <dbReference type="Proteomes" id="UP001054945"/>
    </source>
</evidence>
<dbReference type="AlphaFoldDB" id="A0AAV4NP73"/>
<keyword evidence="2" id="KW-1185">Reference proteome</keyword>